<protein>
    <submittedName>
        <fullName evidence="2">M24 family metallopeptidase</fullName>
    </submittedName>
</protein>
<dbReference type="SUPFAM" id="SSF53092">
    <property type="entry name" value="Creatinase/prolidase N-terminal domain"/>
    <property type="match status" value="1"/>
</dbReference>
<dbReference type="CDD" id="cd01066">
    <property type="entry name" value="APP_MetAP"/>
    <property type="match status" value="1"/>
</dbReference>
<dbReference type="RefSeq" id="WP_271275111.1">
    <property type="nucleotide sequence ID" value="NZ_BAABFD010000005.1"/>
</dbReference>
<dbReference type="InterPro" id="IPR000994">
    <property type="entry name" value="Pept_M24"/>
</dbReference>
<gene>
    <name evidence="2" type="ORF">OUY24_03270</name>
</gene>
<dbReference type="InterPro" id="IPR050659">
    <property type="entry name" value="Peptidase_M24B"/>
</dbReference>
<evidence type="ECO:0000313" key="2">
    <source>
        <dbReference type="EMBL" id="MDA0639638.1"/>
    </source>
</evidence>
<comment type="caution">
    <text evidence="2">The sequence shown here is derived from an EMBL/GenBank/DDBJ whole genome shotgun (WGS) entry which is preliminary data.</text>
</comment>
<dbReference type="EMBL" id="JAPNUD010000005">
    <property type="protein sequence ID" value="MDA0639638.1"/>
    <property type="molecule type" value="Genomic_DNA"/>
</dbReference>
<reference evidence="2 3" key="1">
    <citation type="submission" date="2022-11" db="EMBL/GenBank/DDBJ databases">
        <title>Nonomuraea corallina sp. nov., a new species of the genus Nonomuraea isolated from sea side sediment in Thai sea.</title>
        <authorList>
            <person name="Ngamcharungchit C."/>
            <person name="Matsumoto A."/>
            <person name="Suriyachadkun C."/>
            <person name="Panbangred W."/>
            <person name="Inahashi Y."/>
            <person name="Intra B."/>
        </authorList>
    </citation>
    <scope>NUCLEOTIDE SEQUENCE [LARGE SCALE GENOMIC DNA]</scope>
    <source>
        <strain evidence="2 3">DSM 43553</strain>
    </source>
</reference>
<sequence length="437" mass="49279">MTDAIPAIRLDHARTERESLLPERLCNLERLLATMEARDIDGLVSYYVPNVLYLSSFYAAGGHAHLEANGLAAFVFSRHHPDHPILVVQDTELAFFRHQPSWVSDIRPFSSLVRQLDLPDDPDFIDNFLPRDALNTDWARRMRENLTPSLVLGVRKAVGDLGLSHARVAFDNPRLARQLRLDDVEEVDGYGLMKHVRLVKTPQELEILKTAADINQRALQATVDSWTRGMTWRDLAREYARNVTARSGLCRDPYPFVVSNPPHGDPAFLVHAGLDPDYAIEPGMRIMFDCHGTFKEYGWDGGKTWIVDGGDDPASVRTANAFSEALQEMEARMVPGTKISELQGTARAVLRRHGLADPERALFFFHGVGLEHGEIELPAEGENQRLADWSVTEGMVISTHLYYGGSVRERYWLEDVAIVHDDGARSIYDWGFQPLTR</sequence>
<dbReference type="Gene3D" id="3.40.350.10">
    <property type="entry name" value="Creatinase/prolidase N-terminal domain"/>
    <property type="match status" value="1"/>
</dbReference>
<organism evidence="2 3">
    <name type="scientific">Nonomuraea ferruginea</name>
    <dbReference type="NCBI Taxonomy" id="46174"/>
    <lineage>
        <taxon>Bacteria</taxon>
        <taxon>Bacillati</taxon>
        <taxon>Actinomycetota</taxon>
        <taxon>Actinomycetes</taxon>
        <taxon>Streptosporangiales</taxon>
        <taxon>Streptosporangiaceae</taxon>
        <taxon>Nonomuraea</taxon>
    </lineage>
</organism>
<evidence type="ECO:0000259" key="1">
    <source>
        <dbReference type="Pfam" id="PF00557"/>
    </source>
</evidence>
<dbReference type="PANTHER" id="PTHR46112">
    <property type="entry name" value="AMINOPEPTIDASE"/>
    <property type="match status" value="1"/>
</dbReference>
<dbReference type="Gene3D" id="3.90.230.10">
    <property type="entry name" value="Creatinase/methionine aminopeptidase superfamily"/>
    <property type="match status" value="1"/>
</dbReference>
<dbReference type="PANTHER" id="PTHR46112:SF2">
    <property type="entry name" value="XAA-PRO AMINOPEPTIDASE P-RELATED"/>
    <property type="match status" value="1"/>
</dbReference>
<feature type="domain" description="Peptidase M24" evidence="1">
    <location>
        <begin position="207"/>
        <end position="404"/>
    </location>
</feature>
<proteinExistence type="predicted"/>
<dbReference type="SUPFAM" id="SSF55920">
    <property type="entry name" value="Creatinase/aminopeptidase"/>
    <property type="match status" value="1"/>
</dbReference>
<keyword evidence="3" id="KW-1185">Reference proteome</keyword>
<dbReference type="InterPro" id="IPR029149">
    <property type="entry name" value="Creatin/AminoP/Spt16_N"/>
</dbReference>
<name>A0ABT4SQU7_9ACTN</name>
<dbReference type="InterPro" id="IPR036005">
    <property type="entry name" value="Creatinase/aminopeptidase-like"/>
</dbReference>
<evidence type="ECO:0000313" key="3">
    <source>
        <dbReference type="Proteomes" id="UP001212498"/>
    </source>
</evidence>
<dbReference type="Pfam" id="PF00557">
    <property type="entry name" value="Peptidase_M24"/>
    <property type="match status" value="1"/>
</dbReference>
<accession>A0ABT4SQU7</accession>
<dbReference type="Proteomes" id="UP001212498">
    <property type="component" value="Unassembled WGS sequence"/>
</dbReference>